<comment type="caution">
    <text evidence="2">The sequence shown here is derived from an EMBL/GenBank/DDBJ whole genome shotgun (WGS) entry which is preliminary data.</text>
</comment>
<keyword evidence="1" id="KW-1133">Transmembrane helix</keyword>
<protein>
    <submittedName>
        <fullName evidence="2">Uncharacterized protein</fullName>
    </submittedName>
</protein>
<dbReference type="EMBL" id="VOGX01000018">
    <property type="protein sequence ID" value="TWV27763.1"/>
    <property type="molecule type" value="Genomic_DNA"/>
</dbReference>
<evidence type="ECO:0000256" key="1">
    <source>
        <dbReference type="SAM" id="Phobius"/>
    </source>
</evidence>
<feature type="transmembrane region" description="Helical" evidence="1">
    <location>
        <begin position="42"/>
        <end position="66"/>
    </location>
</feature>
<keyword evidence="1" id="KW-0812">Transmembrane</keyword>
<gene>
    <name evidence="2" type="ORF">FRZ02_09080</name>
</gene>
<accession>A0ABY3H5G0</accession>
<dbReference type="Proteomes" id="UP000318052">
    <property type="component" value="Unassembled WGS sequence"/>
</dbReference>
<evidence type="ECO:0000313" key="3">
    <source>
        <dbReference type="Proteomes" id="UP000318052"/>
    </source>
</evidence>
<name>A0ABY3H5G0_9ACTN</name>
<organism evidence="2 3">
    <name type="scientific">Streptomyces albidoflavus</name>
    <dbReference type="NCBI Taxonomy" id="1886"/>
    <lineage>
        <taxon>Bacteria</taxon>
        <taxon>Bacillati</taxon>
        <taxon>Actinomycetota</taxon>
        <taxon>Actinomycetes</taxon>
        <taxon>Kitasatosporales</taxon>
        <taxon>Streptomycetaceae</taxon>
        <taxon>Streptomyces</taxon>
        <taxon>Streptomyces albidoflavus group</taxon>
    </lineage>
</organism>
<keyword evidence="1" id="KW-0472">Membrane</keyword>
<sequence>MSRGTGVVGGLGGAEGAGPVASLVAGAVGWGWVRVLEGLSDGVLAGGAVGLGAGVCVGLSVVAFAVTWRVGVPGESPAGGCGAAFVGRPA</sequence>
<proteinExistence type="predicted"/>
<reference evidence="3" key="1">
    <citation type="journal article" date="2019" name="Microbiol. Resour. Announc.">
        <title>Draft Genomic Sequences of Streptomyces misionensis and Streptomyces albidoflavus, bacteria applied for phytopathogen biocontrol.</title>
        <authorList>
            <person name="Pylro V."/>
            <person name="Dias A."/>
            <person name="Andreote F."/>
            <person name="Varani A."/>
            <person name="Andreote C."/>
            <person name="Bernardo E."/>
            <person name="Martins T."/>
        </authorList>
    </citation>
    <scope>NUCLEOTIDE SEQUENCE [LARGE SCALE GENOMIC DNA]</scope>
    <source>
        <strain evidence="3">77</strain>
    </source>
</reference>
<keyword evidence="3" id="KW-1185">Reference proteome</keyword>
<evidence type="ECO:0000313" key="2">
    <source>
        <dbReference type="EMBL" id="TWV27763.1"/>
    </source>
</evidence>